<evidence type="ECO:0000256" key="1">
    <source>
        <dbReference type="SAM" id="MobiDB-lite"/>
    </source>
</evidence>
<organism evidence="2 3">
    <name type="scientific">Tritrichomonas musculus</name>
    <dbReference type="NCBI Taxonomy" id="1915356"/>
    <lineage>
        <taxon>Eukaryota</taxon>
        <taxon>Metamonada</taxon>
        <taxon>Parabasalia</taxon>
        <taxon>Tritrichomonadida</taxon>
        <taxon>Tritrichomonadidae</taxon>
        <taxon>Tritrichomonas</taxon>
    </lineage>
</organism>
<accession>A0ABR2IPD8</accession>
<keyword evidence="3" id="KW-1185">Reference proteome</keyword>
<sequence length="239" mass="29086">MQSLNIFIRDTLKVNLDDFEDLNKHESFCRQVVRDMKEVQFQLFAKVVDFSKEDIYVYQMKDSLMDFLEKHKEFQSNNYKTIFVNFAKFYCRNRHKVRIQHAEVKKKKLGRSIGTHNDYEQREPNQEFQSLEINETRGRPNFQHQSNFHQQQPNFQHQSSLYQQQPNFQQLNFQQQQPNFQLPTNFCQQQPNLYQLQTNFHKSFPIIEEIDDDESFQEESQFSDENIKSLCWDFEKLDI</sequence>
<comment type="caution">
    <text evidence="2">The sequence shown here is derived from an EMBL/GenBank/DDBJ whole genome shotgun (WGS) entry which is preliminary data.</text>
</comment>
<reference evidence="2 3" key="1">
    <citation type="submission" date="2024-04" db="EMBL/GenBank/DDBJ databases">
        <title>Tritrichomonas musculus Genome.</title>
        <authorList>
            <person name="Alves-Ferreira E."/>
            <person name="Grigg M."/>
            <person name="Lorenzi H."/>
            <person name="Galac M."/>
        </authorList>
    </citation>
    <scope>NUCLEOTIDE SEQUENCE [LARGE SCALE GENOMIC DNA]</scope>
    <source>
        <strain evidence="2 3">EAF2021</strain>
    </source>
</reference>
<dbReference type="Proteomes" id="UP001470230">
    <property type="component" value="Unassembled WGS sequence"/>
</dbReference>
<proteinExistence type="predicted"/>
<feature type="compositionally biased region" description="Low complexity" evidence="1">
    <location>
        <begin position="140"/>
        <end position="159"/>
    </location>
</feature>
<gene>
    <name evidence="2" type="ORF">M9Y10_009790</name>
</gene>
<protein>
    <submittedName>
        <fullName evidence="2">Uncharacterized protein</fullName>
    </submittedName>
</protein>
<feature type="region of interest" description="Disordered" evidence="1">
    <location>
        <begin position="139"/>
        <end position="159"/>
    </location>
</feature>
<evidence type="ECO:0000313" key="2">
    <source>
        <dbReference type="EMBL" id="KAK8866822.1"/>
    </source>
</evidence>
<evidence type="ECO:0000313" key="3">
    <source>
        <dbReference type="Proteomes" id="UP001470230"/>
    </source>
</evidence>
<name>A0ABR2IPD8_9EUKA</name>
<dbReference type="EMBL" id="JAPFFF010000015">
    <property type="protein sequence ID" value="KAK8866822.1"/>
    <property type="molecule type" value="Genomic_DNA"/>
</dbReference>